<evidence type="ECO:0000313" key="2">
    <source>
        <dbReference type="Proteomes" id="UP000229970"/>
    </source>
</evidence>
<dbReference type="AlphaFoldDB" id="A0A2N9XAP2"/>
<sequence>MITAHCPFFTIEVAGFELKLILFNILIIIDKFIFLLIWRQLVSSILAYINGLIVDNQYGWRTDGSTLIVAMWILSGIAVSLNNLKIKPKYSD</sequence>
<organism evidence="1 2">
    <name type="scientific">Snodgrassella alvi</name>
    <dbReference type="NCBI Taxonomy" id="1196083"/>
    <lineage>
        <taxon>Bacteria</taxon>
        <taxon>Pseudomonadati</taxon>
        <taxon>Pseudomonadota</taxon>
        <taxon>Betaproteobacteria</taxon>
        <taxon>Neisseriales</taxon>
        <taxon>Neisseriaceae</taxon>
        <taxon>Snodgrassella</taxon>
    </lineage>
</organism>
<dbReference type="EMBL" id="MEIP01000031">
    <property type="protein sequence ID" value="PIT43505.1"/>
    <property type="molecule type" value="Genomic_DNA"/>
</dbReference>
<gene>
    <name evidence="1" type="ORF">BHC46_12480</name>
</gene>
<proteinExistence type="predicted"/>
<dbReference type="Proteomes" id="UP000229970">
    <property type="component" value="Unassembled WGS sequence"/>
</dbReference>
<comment type="caution">
    <text evidence="1">The sequence shown here is derived from an EMBL/GenBank/DDBJ whole genome shotgun (WGS) entry which is preliminary data.</text>
</comment>
<protein>
    <submittedName>
        <fullName evidence="1">Uncharacterized protein</fullName>
    </submittedName>
</protein>
<accession>A0A2N9XAP2</accession>
<evidence type="ECO:0000313" key="1">
    <source>
        <dbReference type="EMBL" id="PIT43505.1"/>
    </source>
</evidence>
<reference evidence="1 2" key="1">
    <citation type="journal article" date="2017" name="MBio">
        <title>Type VI secretion-mediated competition in the bee gut microbiome.</title>
        <authorList>
            <person name="Steele M.I."/>
            <person name="Kwong W.K."/>
            <person name="Powell J.E."/>
            <person name="Whiteley M."/>
            <person name="Moran N.A."/>
        </authorList>
    </citation>
    <scope>NUCLEOTIDE SEQUENCE [LARGE SCALE GENOMIC DNA]</scope>
    <source>
        <strain evidence="1 2">Ruf1-X</strain>
    </source>
</reference>
<name>A0A2N9XAP2_9NEIS</name>